<dbReference type="PANTHER" id="PTHR31377:SF0">
    <property type="entry name" value="AGMATINE DEIMINASE-RELATED"/>
    <property type="match status" value="1"/>
</dbReference>
<dbReference type="Proteomes" id="UP000292095">
    <property type="component" value="Unassembled WGS sequence"/>
</dbReference>
<dbReference type="EMBL" id="PKLK01000008">
    <property type="protein sequence ID" value="RZE42988.1"/>
    <property type="molecule type" value="Genomic_DNA"/>
</dbReference>
<protein>
    <submittedName>
        <fullName evidence="2">Agmatine deiminase</fullName>
    </submittedName>
</protein>
<sequence>MPDAPAPSLRGTVPPGFRMPPEWAPHLRTWMAWPGPNPTFATEAALASAERAWAEVARTVRRFEPVTVLAGPGRAEGARALLGPGIEVVERPLDDAWMRDIGPTFVTRAEDGARAVLDWTFNGWGAQEWARWERDARIGGEVAALAGVPAYRTGLVNEGGGLHVDGEGTVLLTETVQLDPDRNPGLTRAEVEAEIHAGLGTSRAVWLPRGLTGDYGRFGTRGHVDIVAAFARPGVVVAHTQPDPAHPDHEVCKEITGVLRAAKDAAGRPLEVVEVPAPTVLEVDGEWADYSYINHYLCNGGVVLCAFDDPRDAEAAALFRRLFPDRTVVPVDACPVFAAGGGIHCITQQEPAPAPAGQG</sequence>
<evidence type="ECO:0000256" key="1">
    <source>
        <dbReference type="ARBA" id="ARBA00022801"/>
    </source>
</evidence>
<dbReference type="InterPro" id="IPR007466">
    <property type="entry name" value="Peptidyl-Arg-deiminase_porph"/>
</dbReference>
<organism evidence="2 3">
    <name type="scientific">Streptomyces albidoflavus</name>
    <dbReference type="NCBI Taxonomy" id="1886"/>
    <lineage>
        <taxon>Bacteria</taxon>
        <taxon>Bacillati</taxon>
        <taxon>Actinomycetota</taxon>
        <taxon>Actinomycetes</taxon>
        <taxon>Kitasatosporales</taxon>
        <taxon>Streptomycetaceae</taxon>
        <taxon>Streptomyces</taxon>
        <taxon>Streptomyces albidoflavus group</taxon>
    </lineage>
</organism>
<dbReference type="AlphaFoldDB" id="A0AB37XKU9"/>
<dbReference type="Gene3D" id="3.75.10.10">
    <property type="entry name" value="L-arginine/glycine Amidinotransferase, Chain A"/>
    <property type="match status" value="1"/>
</dbReference>
<dbReference type="SUPFAM" id="SSF55909">
    <property type="entry name" value="Pentein"/>
    <property type="match status" value="1"/>
</dbReference>
<keyword evidence="1" id="KW-0378">Hydrolase</keyword>
<accession>A0AB37XKU9</accession>
<comment type="caution">
    <text evidence="2">The sequence shown here is derived from an EMBL/GenBank/DDBJ whole genome shotgun (WGS) entry which is preliminary data.</text>
</comment>
<dbReference type="GO" id="GO:0009446">
    <property type="term" value="P:putrescine biosynthetic process"/>
    <property type="evidence" value="ECO:0007669"/>
    <property type="project" value="InterPro"/>
</dbReference>
<reference evidence="2 3" key="1">
    <citation type="submission" date="2017-12" db="EMBL/GenBank/DDBJ databases">
        <title>Population genomics insights into the ecological differentiation and adaptive evolution in streptomycetes.</title>
        <authorList>
            <person name="Li Y."/>
            <person name="Huang Y."/>
        </authorList>
    </citation>
    <scope>NUCLEOTIDE SEQUENCE [LARGE SCALE GENOMIC DNA]</scope>
    <source>
        <strain evidence="2 3">FXJ.2339</strain>
    </source>
</reference>
<dbReference type="RefSeq" id="WP_103487803.1">
    <property type="nucleotide sequence ID" value="NZ_CP108379.1"/>
</dbReference>
<evidence type="ECO:0000313" key="3">
    <source>
        <dbReference type="Proteomes" id="UP000292095"/>
    </source>
</evidence>
<dbReference type="GO" id="GO:0047632">
    <property type="term" value="F:agmatine deiminase activity"/>
    <property type="evidence" value="ECO:0007669"/>
    <property type="project" value="TreeGrafter"/>
</dbReference>
<evidence type="ECO:0000313" key="2">
    <source>
        <dbReference type="EMBL" id="RZE42988.1"/>
    </source>
</evidence>
<proteinExistence type="predicted"/>
<dbReference type="PANTHER" id="PTHR31377">
    <property type="entry name" value="AGMATINE DEIMINASE-RELATED"/>
    <property type="match status" value="1"/>
</dbReference>
<dbReference type="Pfam" id="PF04371">
    <property type="entry name" value="PAD_porph"/>
    <property type="match status" value="1"/>
</dbReference>
<gene>
    <name evidence="2" type="ORF">C0Q91_07495</name>
</gene>
<name>A0AB37XKU9_9ACTN</name>
<dbReference type="GO" id="GO:0004668">
    <property type="term" value="F:protein-arginine deiminase activity"/>
    <property type="evidence" value="ECO:0007669"/>
    <property type="project" value="InterPro"/>
</dbReference>